<dbReference type="CDD" id="cd00609">
    <property type="entry name" value="AAT_like"/>
    <property type="match status" value="1"/>
</dbReference>
<dbReference type="HOGENOM" id="CLU_032440_1_2_4"/>
<evidence type="ECO:0000256" key="5">
    <source>
        <dbReference type="ARBA" id="ARBA00022679"/>
    </source>
</evidence>
<evidence type="ECO:0000259" key="8">
    <source>
        <dbReference type="Pfam" id="PF00155"/>
    </source>
</evidence>
<dbReference type="InterPro" id="IPR000796">
    <property type="entry name" value="Asp_trans"/>
</dbReference>
<name>Q0KBJ4_CUPNH</name>
<dbReference type="AlphaFoldDB" id="Q0KBJ4"/>
<proteinExistence type="inferred from homology"/>
<evidence type="ECO:0000256" key="4">
    <source>
        <dbReference type="ARBA" id="ARBA00022576"/>
    </source>
</evidence>
<evidence type="ECO:0000256" key="6">
    <source>
        <dbReference type="ARBA" id="ARBA00022898"/>
    </source>
</evidence>
<keyword evidence="6" id="KW-0663">Pyridoxal phosphate</keyword>
<dbReference type="Pfam" id="PF00155">
    <property type="entry name" value="Aminotran_1_2"/>
    <property type="match status" value="1"/>
</dbReference>
<dbReference type="InterPro" id="IPR004838">
    <property type="entry name" value="NHTrfase_class1_PyrdxlP-BS"/>
</dbReference>
<dbReference type="Gene3D" id="3.40.640.10">
    <property type="entry name" value="Type I PLP-dependent aspartate aminotransferase-like (Major domain)"/>
    <property type="match status" value="1"/>
</dbReference>
<dbReference type="RefSeq" id="WP_011615116.1">
    <property type="nucleotide sequence ID" value="NC_008313.1"/>
</dbReference>
<dbReference type="PANTHER" id="PTHR11879">
    <property type="entry name" value="ASPARTATE AMINOTRANSFERASE"/>
    <property type="match status" value="1"/>
</dbReference>
<dbReference type="GO" id="GO:0042802">
    <property type="term" value="F:identical protein binding"/>
    <property type="evidence" value="ECO:0007669"/>
    <property type="project" value="TreeGrafter"/>
</dbReference>
<comment type="similarity">
    <text evidence="2 7">Belongs to the class-I pyridoxal-phosphate-dependent aminotransferase family.</text>
</comment>
<evidence type="ECO:0000256" key="1">
    <source>
        <dbReference type="ARBA" id="ARBA00001933"/>
    </source>
</evidence>
<dbReference type="InterPro" id="IPR015424">
    <property type="entry name" value="PyrdxlP-dep_Trfase"/>
</dbReference>
<dbReference type="NCBIfam" id="NF006719">
    <property type="entry name" value="PRK09257.1"/>
    <property type="match status" value="1"/>
</dbReference>
<dbReference type="PRINTS" id="PR00799">
    <property type="entry name" value="TRANSAMINASE"/>
</dbReference>
<evidence type="ECO:0000256" key="7">
    <source>
        <dbReference type="RuleBase" id="RU000481"/>
    </source>
</evidence>
<dbReference type="GO" id="GO:0033585">
    <property type="term" value="P:L-phenylalanine biosynthetic process from chorismate via phenylpyruvate"/>
    <property type="evidence" value="ECO:0007669"/>
    <property type="project" value="TreeGrafter"/>
</dbReference>
<evidence type="ECO:0000256" key="2">
    <source>
        <dbReference type="ARBA" id="ARBA00007441"/>
    </source>
</evidence>
<dbReference type="GO" id="GO:0004838">
    <property type="term" value="F:L-tyrosine-2-oxoglutarate transaminase activity"/>
    <property type="evidence" value="ECO:0007669"/>
    <property type="project" value="TreeGrafter"/>
</dbReference>
<organism evidence="9 11">
    <name type="scientific">Cupriavidus necator (strain ATCC 17699 / DSM 428 / KCTC 22496 / NCIMB 10442 / H16 / Stanier 337)</name>
    <name type="common">Ralstonia eutropha</name>
    <dbReference type="NCBI Taxonomy" id="381666"/>
    <lineage>
        <taxon>Bacteria</taxon>
        <taxon>Pseudomonadati</taxon>
        <taxon>Pseudomonadota</taxon>
        <taxon>Betaproteobacteria</taxon>
        <taxon>Burkholderiales</taxon>
        <taxon>Burkholderiaceae</taxon>
        <taxon>Cupriavidus</taxon>
    </lineage>
</organism>
<dbReference type="InterPro" id="IPR015421">
    <property type="entry name" value="PyrdxlP-dep_Trfase_major"/>
</dbReference>
<dbReference type="PANTHER" id="PTHR11879:SF37">
    <property type="entry name" value="AROMATIC-AMINO-ACID AMINOTRANSFERASE"/>
    <property type="match status" value="1"/>
</dbReference>
<dbReference type="KEGG" id="reh:H16_A1494"/>
<evidence type="ECO:0000313" key="9">
    <source>
        <dbReference type="EMBL" id="CAJ92627.1"/>
    </source>
</evidence>
<evidence type="ECO:0000313" key="11">
    <source>
        <dbReference type="Proteomes" id="UP000008210"/>
    </source>
</evidence>
<dbReference type="Proteomes" id="UP000296079">
    <property type="component" value="Chromosome 1"/>
</dbReference>
<accession>Q0KBJ4</accession>
<evidence type="ECO:0000313" key="12">
    <source>
        <dbReference type="Proteomes" id="UP000296079"/>
    </source>
</evidence>
<gene>
    <name evidence="9" type="ordered locus">H16_A1494</name>
    <name evidence="10" type="ORF">E6A55_07540</name>
</gene>
<reference evidence="10 12" key="2">
    <citation type="submission" date="2019-04" db="EMBL/GenBank/DDBJ databases">
        <title>Long-read de novo sequencing of Cupriavidus necator H16.</title>
        <authorList>
            <person name="Little G.T."/>
            <person name="Ehsaan M."/>
            <person name="Arenas-Lopez C."/>
            <person name="Jawed K."/>
            <person name="Winzer K."/>
            <person name="Kovacs K."/>
            <person name="Malys N."/>
            <person name="Minton N.P."/>
        </authorList>
    </citation>
    <scope>NUCLEOTIDE SEQUENCE [LARGE SCALE GENOMIC DNA]</scope>
    <source>
        <strain evidence="10 12">H16</strain>
    </source>
</reference>
<dbReference type="InterPro" id="IPR004839">
    <property type="entry name" value="Aminotransferase_I/II_large"/>
</dbReference>
<dbReference type="EMBL" id="CP039287">
    <property type="protein sequence ID" value="QCC00506.1"/>
    <property type="molecule type" value="Genomic_DNA"/>
</dbReference>
<sequence length="406" mass="44401">MFLTSLPMAPRDPILGLNEQFAHDPRPEKVNLAVGVYHDDGGRIPLLECIANAEADLVAARLPRGYQPIDGTVAFQHAVLPIVFGIDADSALARRVATVQTVGGTSALRLGAEFARRWGAPARALISEPTWENHRGVLSRAGYQVHTYRYLPRDAEQPDLSGMLTDLSHASAGTVVVLHACCHNPTGYDLPQDAWPAIIDIIAQRRLIPLIDMAYQGFGDGLDADARVARAFVEAGLPCMVATSFSKNFSLYGERVGALSVVCPTEDVAVRVRSQLKLLIRTNYSNPPSHGGRLVTQVLTTPLLREHWQAELEAIRLRICRMRTELSEALKARGVDKDFAFIERQKGMFSYSGLKQAQMEYLREECAIYGADSGRICIAALNSQNLARVADALAAAFRLNLAASRS</sequence>
<dbReference type="OrthoDB" id="9766445at2"/>
<dbReference type="GO" id="GO:0005829">
    <property type="term" value="C:cytosol"/>
    <property type="evidence" value="ECO:0007669"/>
    <property type="project" value="TreeGrafter"/>
</dbReference>
<dbReference type="SUPFAM" id="SSF53383">
    <property type="entry name" value="PLP-dependent transferases"/>
    <property type="match status" value="1"/>
</dbReference>
<dbReference type="Gene3D" id="3.90.1150.10">
    <property type="entry name" value="Aspartate Aminotransferase, domain 1"/>
    <property type="match status" value="1"/>
</dbReference>
<keyword evidence="5 7" id="KW-0808">Transferase</keyword>
<dbReference type="GO" id="GO:0030170">
    <property type="term" value="F:pyridoxal phosphate binding"/>
    <property type="evidence" value="ECO:0007669"/>
    <property type="project" value="InterPro"/>
</dbReference>
<dbReference type="InterPro" id="IPR015422">
    <property type="entry name" value="PyrdxlP-dep_Trfase_small"/>
</dbReference>
<dbReference type="eggNOG" id="COG1448">
    <property type="taxonomic scope" value="Bacteria"/>
</dbReference>
<dbReference type="EC" id="2.6.1.-" evidence="7"/>
<comment type="subunit">
    <text evidence="3">Homodimer.</text>
</comment>
<evidence type="ECO:0000256" key="3">
    <source>
        <dbReference type="ARBA" id="ARBA00011738"/>
    </source>
</evidence>
<dbReference type="PATRIC" id="fig|381666.6.peg.1880"/>
<feature type="domain" description="Aminotransferase class I/classII large" evidence="8">
    <location>
        <begin position="28"/>
        <end position="393"/>
    </location>
</feature>
<keyword evidence="4 7" id="KW-0032">Aminotransferase</keyword>
<dbReference type="EMBL" id="AM260479">
    <property type="protein sequence ID" value="CAJ92627.1"/>
    <property type="molecule type" value="Genomic_DNA"/>
</dbReference>
<dbReference type="FunFam" id="3.40.640.10:FF:000066">
    <property type="entry name" value="Aspartate aminotransferase"/>
    <property type="match status" value="1"/>
</dbReference>
<protein>
    <recommendedName>
        <fullName evidence="7">Aminotransferase</fullName>
        <ecNumber evidence="7">2.6.1.-</ecNumber>
    </recommendedName>
</protein>
<comment type="cofactor">
    <cofactor evidence="1 7">
        <name>pyridoxal 5'-phosphate</name>
        <dbReference type="ChEBI" id="CHEBI:597326"/>
    </cofactor>
</comment>
<dbReference type="PROSITE" id="PS00105">
    <property type="entry name" value="AA_TRANSFER_CLASS_1"/>
    <property type="match status" value="1"/>
</dbReference>
<dbReference type="STRING" id="381666.H16_A1494"/>
<dbReference type="Proteomes" id="UP000008210">
    <property type="component" value="Chromosome 1"/>
</dbReference>
<reference evidence="9 11" key="1">
    <citation type="journal article" date="2006" name="Nat. Biotechnol.">
        <title>Genome sequence of the bioplastic-producing 'Knallgas' bacterium Ralstonia eutropha H16.</title>
        <authorList>
            <person name="Pohlmann A."/>
            <person name="Fricke W.F."/>
            <person name="Reinecke F."/>
            <person name="Kusian B."/>
            <person name="Liesegang H."/>
            <person name="Cramm R."/>
            <person name="Eitinger T."/>
            <person name="Ewering C."/>
            <person name="Potter M."/>
            <person name="Schwartz E."/>
            <person name="Strittmatter A."/>
            <person name="Voss I."/>
            <person name="Gottschalk G."/>
            <person name="Steinbuechel A."/>
            <person name="Friedrich B."/>
            <person name="Bowien B."/>
        </authorList>
    </citation>
    <scope>NUCLEOTIDE SEQUENCE [LARGE SCALE GENOMIC DNA]</scope>
    <source>
        <strain evidence="11">ATCC 17699 / DSM 428 / KCTC 22496 / NCIMB 10442 / H16 / Stanier 337</strain>
        <strain evidence="9">H16</strain>
    </source>
</reference>
<evidence type="ECO:0000313" key="10">
    <source>
        <dbReference type="EMBL" id="QCC00506.1"/>
    </source>
</evidence>
<keyword evidence="11" id="KW-1185">Reference proteome</keyword>